<evidence type="ECO:0000313" key="2">
    <source>
        <dbReference type="EMBL" id="HFQ78417.1"/>
    </source>
</evidence>
<comment type="caution">
    <text evidence="3">The sequence shown here is derived from an EMBL/GenBank/DDBJ whole genome shotgun (WGS) entry which is preliminary data.</text>
</comment>
<feature type="domain" description="Pterin-binding" evidence="1">
    <location>
        <begin position="140"/>
        <end position="384"/>
    </location>
</feature>
<gene>
    <name evidence="2" type="ORF">ENT99_01770</name>
    <name evidence="3" type="ORF">ENU64_07635</name>
</gene>
<dbReference type="PROSITE" id="PS50972">
    <property type="entry name" value="PTERIN_BINDING"/>
    <property type="match status" value="1"/>
</dbReference>
<dbReference type="InterPro" id="IPR025595">
    <property type="entry name" value="PterinBD-DUF4346"/>
</dbReference>
<name>A0A7J3N0M2_9CREN</name>
<reference evidence="3" key="1">
    <citation type="journal article" date="2020" name="mSystems">
        <title>Genome- and Community-Level Interaction Insights into Carbon Utilization and Element Cycling Functions of Hydrothermarchaeota in Hydrothermal Sediment.</title>
        <authorList>
            <person name="Zhou Z."/>
            <person name="Liu Y."/>
            <person name="Xu W."/>
            <person name="Pan J."/>
            <person name="Luo Z.H."/>
            <person name="Li M."/>
        </authorList>
    </citation>
    <scope>NUCLEOTIDE SEQUENCE [LARGE SCALE GENOMIC DNA]</scope>
    <source>
        <strain evidence="2">SpSt-629</strain>
        <strain evidence="3">SpSt-688</strain>
    </source>
</reference>
<dbReference type="InterPro" id="IPR005236">
    <property type="entry name" value="Dihydropt_synth"/>
</dbReference>
<proteinExistence type="predicted"/>
<dbReference type="GO" id="GO:0042558">
    <property type="term" value="P:pteridine-containing compound metabolic process"/>
    <property type="evidence" value="ECO:0007669"/>
    <property type="project" value="InterPro"/>
</dbReference>
<dbReference type="InterPro" id="IPR000489">
    <property type="entry name" value="Pterin-binding_dom"/>
</dbReference>
<accession>A0A7J3N0M2</accession>
<dbReference type="SUPFAM" id="SSF51717">
    <property type="entry name" value="Dihydropteroate synthetase-like"/>
    <property type="match status" value="1"/>
</dbReference>
<dbReference type="Pfam" id="PF14251">
    <property type="entry name" value="PterinBD-DUF4346"/>
    <property type="match status" value="1"/>
</dbReference>
<protein>
    <submittedName>
        <fullName evidence="3">Dihydropteroate synthase-like protein</fullName>
    </submittedName>
</protein>
<dbReference type="EMBL" id="DTAU01000040">
    <property type="protein sequence ID" value="HFQ78417.1"/>
    <property type="molecule type" value="Genomic_DNA"/>
</dbReference>
<dbReference type="AlphaFoldDB" id="A0A7J3N0M2"/>
<dbReference type="EMBL" id="DTDH01000215">
    <property type="protein sequence ID" value="HGT99276.1"/>
    <property type="molecule type" value="Genomic_DNA"/>
</dbReference>
<dbReference type="InterPro" id="IPR011005">
    <property type="entry name" value="Dihydropteroate_synth-like_sf"/>
</dbReference>
<organism evidence="3">
    <name type="scientific">Ignisphaera aggregans</name>
    <dbReference type="NCBI Taxonomy" id="334771"/>
    <lineage>
        <taxon>Archaea</taxon>
        <taxon>Thermoproteota</taxon>
        <taxon>Thermoprotei</taxon>
        <taxon>Desulfurococcales</taxon>
        <taxon>Desulfurococcaceae</taxon>
        <taxon>Ignisphaera</taxon>
    </lineage>
</organism>
<dbReference type="Gene3D" id="3.20.20.20">
    <property type="entry name" value="Dihydropteroate synthase-like"/>
    <property type="match status" value="1"/>
</dbReference>
<evidence type="ECO:0000259" key="1">
    <source>
        <dbReference type="PROSITE" id="PS50972"/>
    </source>
</evidence>
<evidence type="ECO:0000313" key="3">
    <source>
        <dbReference type="EMBL" id="HGT99276.1"/>
    </source>
</evidence>
<sequence length="531" mass="58414">MARILIVTSRLAEPIVREAVALSNTRHYVEILVAPVDVAAFLSTDYIAKLLLSRGIKKGDYDYILVPGLARGSGRVVEEAIGIKTFKGCTIAYDLTELLKLEDLSTLSEDSPADDILQKLFIDRNKRLLIEVEEKARLNGFSVGNLHIPLVPPPIRVASEVASAHRVDESLLYKRVVYLIESGADIVSLGFEALEPHPDDVYRIVRFLKREFDVAIAIDTPIPSEISRGVEAGCDMVINIDLTNIDRVVDYVKDVAVAVIPRDPSTGSIPFSSSQRIELLIKTIDYVKSLGVEKILADAVLDPPGSTFNSMIAYHSFKMLHPEIPMFMGIGNVTELVDIDSVGVNALLVLLAQEIGVSIVLTSECSTKTYGSTRETKIATQMAALAKTMKTMPKNLGISLLILKDKKRVKVPLDSDAEIVTATEKDTEYALDPLGIFKIDVNHDEGFIEALYIGRKGKILIRGKTAKAIRDEILSRELVSSLSHAIYLGIELAKAEEALRTGKNCIQELPLFILPKPIELRNSGIKTFARK</sequence>
<dbReference type="NCBIfam" id="TIGR00284">
    <property type="entry name" value="dihydropteroate synthase-like protein"/>
    <property type="match status" value="1"/>
</dbReference>